<dbReference type="Pfam" id="PF02518">
    <property type="entry name" value="HATPase_c"/>
    <property type="match status" value="1"/>
</dbReference>
<dbReference type="EC" id="2.7.13.3" evidence="3"/>
<keyword evidence="15" id="KW-1185">Reference proteome</keyword>
<dbReference type="InterPro" id="IPR003594">
    <property type="entry name" value="HATPase_dom"/>
</dbReference>
<dbReference type="EMBL" id="FO082820">
    <property type="protein sequence ID" value="CCF19380.1"/>
    <property type="molecule type" value="Genomic_DNA"/>
</dbReference>
<dbReference type="Gene3D" id="1.10.287.130">
    <property type="match status" value="1"/>
</dbReference>
<dbReference type="InterPro" id="IPR050428">
    <property type="entry name" value="TCS_sensor_his_kinase"/>
</dbReference>
<keyword evidence="7" id="KW-0418">Kinase</keyword>
<dbReference type="PROSITE" id="PS50885">
    <property type="entry name" value="HAMP"/>
    <property type="match status" value="1"/>
</dbReference>
<dbReference type="InterPro" id="IPR036097">
    <property type="entry name" value="HisK_dim/P_sf"/>
</dbReference>
<evidence type="ECO:0000313" key="15">
    <source>
        <dbReference type="Proteomes" id="UP000010792"/>
    </source>
</evidence>
<protein>
    <recommendedName>
        <fullName evidence="3">histidine kinase</fullName>
        <ecNumber evidence="3">2.7.13.3</ecNumber>
    </recommendedName>
</protein>
<dbReference type="Pfam" id="PF00512">
    <property type="entry name" value="HisKA"/>
    <property type="match status" value="1"/>
</dbReference>
<comment type="subcellular location">
    <subcellularLocation>
        <location evidence="2">Membrane</location>
    </subcellularLocation>
</comment>
<feature type="domain" description="HAMP" evidence="13">
    <location>
        <begin position="109"/>
        <end position="161"/>
    </location>
</feature>
<evidence type="ECO:0000256" key="11">
    <source>
        <dbReference type="SAM" id="Phobius"/>
    </source>
</evidence>
<dbReference type="PRINTS" id="PR00344">
    <property type="entry name" value="BCTRLSENSOR"/>
</dbReference>
<dbReference type="SMART" id="SM00387">
    <property type="entry name" value="HATPase_c"/>
    <property type="match status" value="1"/>
</dbReference>
<dbReference type="SUPFAM" id="SSF158472">
    <property type="entry name" value="HAMP domain-like"/>
    <property type="match status" value="1"/>
</dbReference>
<dbReference type="SUPFAM" id="SSF55874">
    <property type="entry name" value="ATPase domain of HSP90 chaperone/DNA topoisomerase II/histidine kinase"/>
    <property type="match status" value="1"/>
</dbReference>
<dbReference type="CDD" id="cd06225">
    <property type="entry name" value="HAMP"/>
    <property type="match status" value="1"/>
</dbReference>
<dbReference type="PANTHER" id="PTHR45436">
    <property type="entry name" value="SENSOR HISTIDINE KINASE YKOH"/>
    <property type="match status" value="1"/>
</dbReference>
<name>L0NE83_9HYPH</name>
<gene>
    <name evidence="14" type="ORF">NT26_1656</name>
</gene>
<dbReference type="OrthoDB" id="9809766at2"/>
<dbReference type="InterPro" id="IPR005467">
    <property type="entry name" value="His_kinase_dom"/>
</dbReference>
<evidence type="ECO:0000256" key="6">
    <source>
        <dbReference type="ARBA" id="ARBA00022692"/>
    </source>
</evidence>
<dbReference type="GO" id="GO:0000155">
    <property type="term" value="F:phosphorelay sensor kinase activity"/>
    <property type="evidence" value="ECO:0007669"/>
    <property type="project" value="InterPro"/>
</dbReference>
<evidence type="ECO:0000259" key="13">
    <source>
        <dbReference type="PROSITE" id="PS50885"/>
    </source>
</evidence>
<evidence type="ECO:0000256" key="9">
    <source>
        <dbReference type="ARBA" id="ARBA00023012"/>
    </source>
</evidence>
<dbReference type="InterPro" id="IPR036890">
    <property type="entry name" value="HATPase_C_sf"/>
</dbReference>
<feature type="domain" description="Histidine kinase" evidence="12">
    <location>
        <begin position="169"/>
        <end position="382"/>
    </location>
</feature>
<evidence type="ECO:0000256" key="10">
    <source>
        <dbReference type="ARBA" id="ARBA00023136"/>
    </source>
</evidence>
<keyword evidence="4" id="KW-0597">Phosphoprotein</keyword>
<organism evidence="14 15">
    <name type="scientific">Pseudorhizobium banfieldiae</name>
    <dbReference type="NCBI Taxonomy" id="1125847"/>
    <lineage>
        <taxon>Bacteria</taxon>
        <taxon>Pseudomonadati</taxon>
        <taxon>Pseudomonadota</taxon>
        <taxon>Alphaproteobacteria</taxon>
        <taxon>Hyphomicrobiales</taxon>
        <taxon>Rhizobiaceae</taxon>
        <taxon>Rhizobium/Agrobacterium group</taxon>
        <taxon>Pseudorhizobium</taxon>
    </lineage>
</organism>
<evidence type="ECO:0000256" key="5">
    <source>
        <dbReference type="ARBA" id="ARBA00022679"/>
    </source>
</evidence>
<dbReference type="PANTHER" id="PTHR45436:SF5">
    <property type="entry name" value="SENSOR HISTIDINE KINASE TRCS"/>
    <property type="match status" value="1"/>
</dbReference>
<evidence type="ECO:0000256" key="4">
    <source>
        <dbReference type="ARBA" id="ARBA00022553"/>
    </source>
</evidence>
<keyword evidence="6 11" id="KW-0812">Transmembrane</keyword>
<dbReference type="SMART" id="SM00388">
    <property type="entry name" value="HisKA"/>
    <property type="match status" value="1"/>
</dbReference>
<dbReference type="InterPro" id="IPR003661">
    <property type="entry name" value="HisK_dim/P_dom"/>
</dbReference>
<dbReference type="SUPFAM" id="SSF47384">
    <property type="entry name" value="Homodimeric domain of signal transducing histidine kinase"/>
    <property type="match status" value="1"/>
</dbReference>
<dbReference type="Gene3D" id="3.30.565.10">
    <property type="entry name" value="Histidine kinase-like ATPase, C-terminal domain"/>
    <property type="match status" value="1"/>
</dbReference>
<sequence length="384" mass="40709">MARRPSLAFLTVAAVSVTQFVTIALLYFFVEWYVDRAETVSVEHLPADAKRAWNDLNAGLVPDPEALAALAVVFPSLEEVSEVAPIAAILGFGAASILLSSLIGVFFAFRIAAPLSRFTAAAEKIRGGDFLVDVEPSATREIEALASTINSMASELSSLERRLKFNTRAVAHELRTPLTVLQGNLQGMSDGVIEPSHDRIKALYAQTQGMARLVEQLNTLSLVGTASFMAPLTDTDLASQVTDTVDLFQASAGNGLTCRTFLQPAPAAIDPVRFRQALLALLDNARRYAGDHGPIDVRTGTDEAGRSFISVEDRGPGMPPDVLQSSFDMFWRSEATNTRGANGTGLGLTVVKAIAEAHGAAFSVTSRPGGGACATITFPAGARS</sequence>
<dbReference type="SMART" id="SM00304">
    <property type="entry name" value="HAMP"/>
    <property type="match status" value="1"/>
</dbReference>
<evidence type="ECO:0000259" key="12">
    <source>
        <dbReference type="PROSITE" id="PS50109"/>
    </source>
</evidence>
<accession>L0NE83</accession>
<keyword evidence="8 11" id="KW-1133">Transmembrane helix</keyword>
<keyword evidence="9" id="KW-0902">Two-component regulatory system</keyword>
<dbReference type="InterPro" id="IPR004358">
    <property type="entry name" value="Sig_transdc_His_kin-like_C"/>
</dbReference>
<feature type="transmembrane region" description="Helical" evidence="11">
    <location>
        <begin position="7"/>
        <end position="30"/>
    </location>
</feature>
<dbReference type="InterPro" id="IPR003660">
    <property type="entry name" value="HAMP_dom"/>
</dbReference>
<dbReference type="CDD" id="cd00082">
    <property type="entry name" value="HisKA"/>
    <property type="match status" value="1"/>
</dbReference>
<keyword evidence="5 14" id="KW-0808">Transferase</keyword>
<dbReference type="KEGG" id="rht:NT26_1656"/>
<comment type="catalytic activity">
    <reaction evidence="1">
        <text>ATP + protein L-histidine = ADP + protein N-phospho-L-histidine.</text>
        <dbReference type="EC" id="2.7.13.3"/>
    </reaction>
</comment>
<proteinExistence type="predicted"/>
<dbReference type="PROSITE" id="PS50109">
    <property type="entry name" value="HIS_KIN"/>
    <property type="match status" value="1"/>
</dbReference>
<dbReference type="Proteomes" id="UP000010792">
    <property type="component" value="Chromosome"/>
</dbReference>
<evidence type="ECO:0000256" key="8">
    <source>
        <dbReference type="ARBA" id="ARBA00022989"/>
    </source>
</evidence>
<keyword evidence="10 11" id="KW-0472">Membrane</keyword>
<feature type="transmembrane region" description="Helical" evidence="11">
    <location>
        <begin position="83"/>
        <end position="109"/>
    </location>
</feature>
<evidence type="ECO:0000256" key="7">
    <source>
        <dbReference type="ARBA" id="ARBA00022777"/>
    </source>
</evidence>
<dbReference type="GO" id="GO:0005886">
    <property type="term" value="C:plasma membrane"/>
    <property type="evidence" value="ECO:0007669"/>
    <property type="project" value="TreeGrafter"/>
</dbReference>
<evidence type="ECO:0000256" key="3">
    <source>
        <dbReference type="ARBA" id="ARBA00012438"/>
    </source>
</evidence>
<dbReference type="STRING" id="1125847.NT26_1656"/>
<evidence type="ECO:0000256" key="1">
    <source>
        <dbReference type="ARBA" id="ARBA00000085"/>
    </source>
</evidence>
<reference evidence="14 15" key="1">
    <citation type="journal article" date="2013" name="Genome Biol. Evol.">
        <title>Life in an arsenic-containing gold mine: genome and physiology of the autotrophic arsenite-oxidizing bacterium rhizobium sp. NT-26.</title>
        <authorList>
            <person name="Andres J."/>
            <person name="Arsene-Ploetze F."/>
            <person name="Barbe V."/>
            <person name="Brochier-Armanet C."/>
            <person name="Cleiss-Arnold J."/>
            <person name="Coppee J.Y."/>
            <person name="Dillies M.A."/>
            <person name="Geist"/>
            <person name="L"/>
            <person name="Joublin A."/>
            <person name="Koechler S."/>
            <person name="Lassalle F."/>
            <person name="Marchal M."/>
            <person name="Medigue C."/>
            <person name="Muller D."/>
            <person name="Nesme X."/>
            <person name="Plewniak F."/>
            <person name="Proux C."/>
            <person name="Ramirez-Bahena M.H."/>
            <person name="Schenowitz C."/>
            <person name="Sismeiro O."/>
            <person name="Vallenet D."/>
            <person name="Santini J.M."/>
            <person name="Bertin P.N."/>
        </authorList>
    </citation>
    <scope>NUCLEOTIDE SEQUENCE [LARGE SCALE GENOMIC DNA]</scope>
    <source>
        <strain evidence="14 15">NT-26</strain>
    </source>
</reference>
<dbReference type="Pfam" id="PF00672">
    <property type="entry name" value="HAMP"/>
    <property type="match status" value="1"/>
</dbReference>
<dbReference type="Gene3D" id="6.10.340.10">
    <property type="match status" value="1"/>
</dbReference>
<dbReference type="AlphaFoldDB" id="L0NE83"/>
<dbReference type="RefSeq" id="WP_052638269.1">
    <property type="nucleotide sequence ID" value="NZ_FO082820.1"/>
</dbReference>
<evidence type="ECO:0000256" key="2">
    <source>
        <dbReference type="ARBA" id="ARBA00004370"/>
    </source>
</evidence>
<evidence type="ECO:0000313" key="14">
    <source>
        <dbReference type="EMBL" id="CCF19380.1"/>
    </source>
</evidence>